<keyword evidence="5" id="KW-0282">Flagellum</keyword>
<dbReference type="Pfam" id="PF06429">
    <property type="entry name" value="Flg_bbr_C"/>
    <property type="match status" value="1"/>
</dbReference>
<evidence type="ECO:0000259" key="2">
    <source>
        <dbReference type="Pfam" id="PF00460"/>
    </source>
</evidence>
<dbReference type="EMBL" id="JBHTIU010000048">
    <property type="protein sequence ID" value="MFD0870452.1"/>
    <property type="molecule type" value="Genomic_DNA"/>
</dbReference>
<proteinExistence type="inferred from homology"/>
<comment type="similarity">
    <text evidence="1">Belongs to the flagella basal body rod proteins family.</text>
</comment>
<evidence type="ECO:0000313" key="6">
    <source>
        <dbReference type="Proteomes" id="UP001597120"/>
    </source>
</evidence>
<dbReference type="InterPro" id="IPR001444">
    <property type="entry name" value="Flag_bb_rod_N"/>
</dbReference>
<dbReference type="PANTHER" id="PTHR30435">
    <property type="entry name" value="FLAGELLAR PROTEIN"/>
    <property type="match status" value="1"/>
</dbReference>
<keyword evidence="5" id="KW-0966">Cell projection</keyword>
<dbReference type="InterPro" id="IPR053967">
    <property type="entry name" value="LlgE_F_G-like_D1"/>
</dbReference>
<keyword evidence="6" id="KW-1185">Reference proteome</keyword>
<name>A0ABW3DD74_9BACL</name>
<protein>
    <submittedName>
        <fullName evidence="5">Flagellar hook-basal body protein</fullName>
    </submittedName>
</protein>
<evidence type="ECO:0000259" key="3">
    <source>
        <dbReference type="Pfam" id="PF06429"/>
    </source>
</evidence>
<evidence type="ECO:0000256" key="1">
    <source>
        <dbReference type="ARBA" id="ARBA00009677"/>
    </source>
</evidence>
<dbReference type="SUPFAM" id="SSF117143">
    <property type="entry name" value="Flagellar hook protein flgE"/>
    <property type="match status" value="1"/>
</dbReference>
<evidence type="ECO:0000313" key="5">
    <source>
        <dbReference type="EMBL" id="MFD0870452.1"/>
    </source>
</evidence>
<evidence type="ECO:0000259" key="4">
    <source>
        <dbReference type="Pfam" id="PF22692"/>
    </source>
</evidence>
<gene>
    <name evidence="5" type="ORF">ACFQ03_14955</name>
</gene>
<dbReference type="PANTHER" id="PTHR30435:SF19">
    <property type="entry name" value="FLAGELLAR BASAL-BODY ROD PROTEIN FLGG"/>
    <property type="match status" value="1"/>
</dbReference>
<dbReference type="InterPro" id="IPR037925">
    <property type="entry name" value="FlgE/F/G-like"/>
</dbReference>
<dbReference type="Proteomes" id="UP001597120">
    <property type="component" value="Unassembled WGS sequence"/>
</dbReference>
<dbReference type="Pfam" id="PF22692">
    <property type="entry name" value="LlgE_F_G_D1"/>
    <property type="match status" value="1"/>
</dbReference>
<accession>A0ABW3DD74</accession>
<keyword evidence="5" id="KW-0969">Cilium</keyword>
<sequence length="300" mass="32849">MLRGLYTSGAGMITQQRRHDVATNNIANVLTPGYKQNNAVARSFPEMMISLLNGDDQGANSRHIGRMNTGVFAEEALSVYLQGDLMETKQPFDLAIVSNVQLPGVTFDGSGKAITADGERIYQPQAFFTVVDGQGNRTYTRNGSFQVNTAGELVTESGYRVLGRDGQPLTLMNVATGEPLSGAVIGRNGELLDPLNGEPLLNTAGEQAGLLLSIVEEPNRLIRMGDGQYRLNEEDADLVREMNPDDDVEVYQGYLERSNVDSSHAMIDMMSALRAYEANQKMVQYYDKSLEKAVNEIGRV</sequence>
<feature type="domain" description="Flagellar basal body rod protein N-terminal" evidence="2">
    <location>
        <begin position="5"/>
        <end position="35"/>
    </location>
</feature>
<comment type="caution">
    <text evidence="5">The sequence shown here is derived from an EMBL/GenBank/DDBJ whole genome shotgun (WGS) entry which is preliminary data.</text>
</comment>
<dbReference type="InterPro" id="IPR010930">
    <property type="entry name" value="Flg_bb/hook_C_dom"/>
</dbReference>
<organism evidence="5 6">
    <name type="scientific">Paenibacillus residui</name>
    <dbReference type="NCBI Taxonomy" id="629724"/>
    <lineage>
        <taxon>Bacteria</taxon>
        <taxon>Bacillati</taxon>
        <taxon>Bacillota</taxon>
        <taxon>Bacilli</taxon>
        <taxon>Bacillales</taxon>
        <taxon>Paenibacillaceae</taxon>
        <taxon>Paenibacillus</taxon>
    </lineage>
</organism>
<feature type="domain" description="Flagellar basal-body/hook protein C-terminal" evidence="3">
    <location>
        <begin position="252"/>
        <end position="295"/>
    </location>
</feature>
<reference evidence="6" key="1">
    <citation type="journal article" date="2019" name="Int. J. Syst. Evol. Microbiol.">
        <title>The Global Catalogue of Microorganisms (GCM) 10K type strain sequencing project: providing services to taxonomists for standard genome sequencing and annotation.</title>
        <authorList>
            <consortium name="The Broad Institute Genomics Platform"/>
            <consortium name="The Broad Institute Genome Sequencing Center for Infectious Disease"/>
            <person name="Wu L."/>
            <person name="Ma J."/>
        </authorList>
    </citation>
    <scope>NUCLEOTIDE SEQUENCE [LARGE SCALE GENOMIC DNA]</scope>
    <source>
        <strain evidence="6">CCUG 57263</strain>
    </source>
</reference>
<dbReference type="Pfam" id="PF00460">
    <property type="entry name" value="Flg_bb_rod"/>
    <property type="match status" value="1"/>
</dbReference>
<feature type="domain" description="Flagellar hook protein FlgE/F/G-like D1" evidence="4">
    <location>
        <begin position="125"/>
        <end position="189"/>
    </location>
</feature>
<dbReference type="RefSeq" id="WP_379289126.1">
    <property type="nucleotide sequence ID" value="NZ_JBHTIU010000048.1"/>
</dbReference>